<feature type="compositionally biased region" description="Acidic residues" evidence="2">
    <location>
        <begin position="41"/>
        <end position="66"/>
    </location>
</feature>
<dbReference type="PROSITE" id="PS50213">
    <property type="entry name" value="FAS1"/>
    <property type="match status" value="1"/>
</dbReference>
<dbReference type="EMBL" id="JACYHB010000009">
    <property type="protein sequence ID" value="MBD8079749.1"/>
    <property type="molecule type" value="Genomic_DNA"/>
</dbReference>
<dbReference type="GO" id="GO:0005615">
    <property type="term" value="C:extracellular space"/>
    <property type="evidence" value="ECO:0007669"/>
    <property type="project" value="TreeGrafter"/>
</dbReference>
<feature type="domain" description="FAS1" evidence="4">
    <location>
        <begin position="98"/>
        <end position="230"/>
    </location>
</feature>
<sequence length="234" mass="23954">MNVRTRTSYAVAGIATLAVLGLSACSSDSDAGADTTAADSQTDDTSDDMSDDMADDSMESEDSEDMAMDPAANLVGAGCEAYAEQVPDGAGSITGMSTDPVAVAASNNPMLTQLTAAVSGELNPDVDLVDTLNGDEFTVFAPVDDAFAKIDPATIDTLKTDADMLSSILTYHVVPGQLTPDQVVGEQTTVEGGTVEVTGSGDDLMVNDAKVVCGGVMTQNATVYLVDTVLMPTM</sequence>
<dbReference type="Proteomes" id="UP000610846">
    <property type="component" value="Unassembled WGS sequence"/>
</dbReference>
<keyword evidence="1 3" id="KW-0732">Signal</keyword>
<dbReference type="PROSITE" id="PS51257">
    <property type="entry name" value="PROKAR_LIPOPROTEIN"/>
    <property type="match status" value="1"/>
</dbReference>
<organism evidence="5 6">
    <name type="scientific">Cellulosimicrobium arenosum</name>
    <dbReference type="NCBI Taxonomy" id="2708133"/>
    <lineage>
        <taxon>Bacteria</taxon>
        <taxon>Bacillati</taxon>
        <taxon>Actinomycetota</taxon>
        <taxon>Actinomycetes</taxon>
        <taxon>Micrococcales</taxon>
        <taxon>Promicromonosporaceae</taxon>
        <taxon>Cellulosimicrobium</taxon>
    </lineage>
</organism>
<dbReference type="RefSeq" id="WP_191829330.1">
    <property type="nucleotide sequence ID" value="NZ_JACYHB010000009.1"/>
</dbReference>
<evidence type="ECO:0000256" key="3">
    <source>
        <dbReference type="SAM" id="SignalP"/>
    </source>
</evidence>
<dbReference type="SMART" id="SM00554">
    <property type="entry name" value="FAS1"/>
    <property type="match status" value="1"/>
</dbReference>
<dbReference type="GO" id="GO:0050839">
    <property type="term" value="F:cell adhesion molecule binding"/>
    <property type="evidence" value="ECO:0007669"/>
    <property type="project" value="TreeGrafter"/>
</dbReference>
<dbReference type="GO" id="GO:0030198">
    <property type="term" value="P:extracellular matrix organization"/>
    <property type="evidence" value="ECO:0007669"/>
    <property type="project" value="TreeGrafter"/>
</dbReference>
<evidence type="ECO:0000313" key="6">
    <source>
        <dbReference type="Proteomes" id="UP000610846"/>
    </source>
</evidence>
<name>A0A927J0Q1_9MICO</name>
<dbReference type="SUPFAM" id="SSF82153">
    <property type="entry name" value="FAS1 domain"/>
    <property type="match status" value="1"/>
</dbReference>
<reference evidence="5" key="1">
    <citation type="journal article" date="2018" name="Curr. Microbiol.">
        <title>Cellulosimicrobium arenosum sp. nov., Isolated from Marine Sediment Sand.</title>
        <authorList>
            <person name="Oh M."/>
            <person name="Kim J.H."/>
            <person name="Yoon J.H."/>
            <person name="Schumann P."/>
            <person name="Kim W."/>
        </authorList>
    </citation>
    <scope>NUCLEOTIDE SEQUENCE</scope>
    <source>
        <strain evidence="5">KCTC 49039</strain>
    </source>
</reference>
<gene>
    <name evidence="5" type="ORF">IF651_11850</name>
</gene>
<dbReference type="PANTHER" id="PTHR10900:SF77">
    <property type="entry name" value="FI19380P1"/>
    <property type="match status" value="1"/>
</dbReference>
<feature type="compositionally biased region" description="Low complexity" evidence="2">
    <location>
        <begin position="28"/>
        <end position="40"/>
    </location>
</feature>
<feature type="region of interest" description="Disordered" evidence="2">
    <location>
        <begin position="28"/>
        <end position="66"/>
    </location>
</feature>
<dbReference type="InterPro" id="IPR036378">
    <property type="entry name" value="FAS1_dom_sf"/>
</dbReference>
<evidence type="ECO:0000256" key="2">
    <source>
        <dbReference type="SAM" id="MobiDB-lite"/>
    </source>
</evidence>
<dbReference type="PANTHER" id="PTHR10900">
    <property type="entry name" value="PERIOSTIN-RELATED"/>
    <property type="match status" value="1"/>
</dbReference>
<feature type="signal peptide" evidence="3">
    <location>
        <begin position="1"/>
        <end position="31"/>
    </location>
</feature>
<protein>
    <submittedName>
        <fullName evidence="5">Fasciclin domain-containing protein</fullName>
    </submittedName>
</protein>
<evidence type="ECO:0000259" key="4">
    <source>
        <dbReference type="PROSITE" id="PS50213"/>
    </source>
</evidence>
<reference evidence="5" key="2">
    <citation type="submission" date="2020-09" db="EMBL/GenBank/DDBJ databases">
        <authorList>
            <person name="Yu Y."/>
        </authorList>
    </citation>
    <scope>NUCLEOTIDE SEQUENCE</scope>
    <source>
        <strain evidence="5">KCTC 49039</strain>
    </source>
</reference>
<evidence type="ECO:0000256" key="1">
    <source>
        <dbReference type="ARBA" id="ARBA00022729"/>
    </source>
</evidence>
<dbReference type="AlphaFoldDB" id="A0A927J0Q1"/>
<dbReference type="GO" id="GO:0031012">
    <property type="term" value="C:extracellular matrix"/>
    <property type="evidence" value="ECO:0007669"/>
    <property type="project" value="TreeGrafter"/>
</dbReference>
<dbReference type="InterPro" id="IPR050904">
    <property type="entry name" value="Adhesion/Biosynth-related"/>
</dbReference>
<accession>A0A927J0Q1</accession>
<dbReference type="GO" id="GO:0007155">
    <property type="term" value="P:cell adhesion"/>
    <property type="evidence" value="ECO:0007669"/>
    <property type="project" value="TreeGrafter"/>
</dbReference>
<keyword evidence="6" id="KW-1185">Reference proteome</keyword>
<dbReference type="Gene3D" id="2.30.180.10">
    <property type="entry name" value="FAS1 domain"/>
    <property type="match status" value="1"/>
</dbReference>
<dbReference type="Pfam" id="PF02469">
    <property type="entry name" value="Fasciclin"/>
    <property type="match status" value="1"/>
</dbReference>
<proteinExistence type="predicted"/>
<feature type="chain" id="PRO_5038472758" evidence="3">
    <location>
        <begin position="32"/>
        <end position="234"/>
    </location>
</feature>
<dbReference type="InterPro" id="IPR000782">
    <property type="entry name" value="FAS1_domain"/>
</dbReference>
<comment type="caution">
    <text evidence="5">The sequence shown here is derived from an EMBL/GenBank/DDBJ whole genome shotgun (WGS) entry which is preliminary data.</text>
</comment>
<evidence type="ECO:0000313" key="5">
    <source>
        <dbReference type="EMBL" id="MBD8079749.1"/>
    </source>
</evidence>
<dbReference type="FunFam" id="2.30.180.10:FF:000019">
    <property type="entry name" value="Cell surface lipoprotein"/>
    <property type="match status" value="1"/>
</dbReference>